<dbReference type="SUPFAM" id="SSF57535">
    <property type="entry name" value="Complement control module/SCR domain"/>
    <property type="match status" value="1"/>
</dbReference>
<proteinExistence type="predicted"/>
<dbReference type="Pfam" id="PF00084">
    <property type="entry name" value="Sushi"/>
    <property type="match status" value="1"/>
</dbReference>
<keyword evidence="1" id="KW-1015">Disulfide bond</keyword>
<evidence type="ECO:0000313" key="6">
    <source>
        <dbReference type="EMBL" id="KAK8725807.1"/>
    </source>
</evidence>
<keyword evidence="4" id="KW-1133">Transmembrane helix</keyword>
<feature type="transmembrane region" description="Helical" evidence="4">
    <location>
        <begin position="37"/>
        <end position="56"/>
    </location>
</feature>
<dbReference type="InterPro" id="IPR035976">
    <property type="entry name" value="Sushi/SCR/CCP_sf"/>
</dbReference>
<evidence type="ECO:0000313" key="7">
    <source>
        <dbReference type="Proteomes" id="UP001445076"/>
    </source>
</evidence>
<feature type="transmembrane region" description="Helical" evidence="4">
    <location>
        <begin position="539"/>
        <end position="564"/>
    </location>
</feature>
<protein>
    <recommendedName>
        <fullName evidence="5">Sushi domain-containing protein</fullName>
    </recommendedName>
</protein>
<evidence type="ECO:0000256" key="4">
    <source>
        <dbReference type="SAM" id="Phobius"/>
    </source>
</evidence>
<dbReference type="Proteomes" id="UP001445076">
    <property type="component" value="Unassembled WGS sequence"/>
</dbReference>
<keyword evidence="7" id="KW-1185">Reference proteome</keyword>
<comment type="caution">
    <text evidence="2">Lacks conserved residue(s) required for the propagation of feature annotation.</text>
</comment>
<reference evidence="6 7" key="1">
    <citation type="journal article" date="2024" name="BMC Genomics">
        <title>Genome assembly of redclaw crayfish (Cherax quadricarinatus) provides insights into its immune adaptation and hypoxia tolerance.</title>
        <authorList>
            <person name="Liu Z."/>
            <person name="Zheng J."/>
            <person name="Li H."/>
            <person name="Fang K."/>
            <person name="Wang S."/>
            <person name="He J."/>
            <person name="Zhou D."/>
            <person name="Weng S."/>
            <person name="Chi M."/>
            <person name="Gu Z."/>
            <person name="He J."/>
            <person name="Li F."/>
            <person name="Wang M."/>
        </authorList>
    </citation>
    <scope>NUCLEOTIDE SEQUENCE [LARGE SCALE GENOMIC DNA]</scope>
    <source>
        <strain evidence="6">ZL_2023a</strain>
    </source>
</reference>
<keyword evidence="2" id="KW-0768">Sushi</keyword>
<organism evidence="6 7">
    <name type="scientific">Cherax quadricarinatus</name>
    <name type="common">Australian red claw crayfish</name>
    <dbReference type="NCBI Taxonomy" id="27406"/>
    <lineage>
        <taxon>Eukaryota</taxon>
        <taxon>Metazoa</taxon>
        <taxon>Ecdysozoa</taxon>
        <taxon>Arthropoda</taxon>
        <taxon>Crustacea</taxon>
        <taxon>Multicrustacea</taxon>
        <taxon>Malacostraca</taxon>
        <taxon>Eumalacostraca</taxon>
        <taxon>Eucarida</taxon>
        <taxon>Decapoda</taxon>
        <taxon>Pleocyemata</taxon>
        <taxon>Astacidea</taxon>
        <taxon>Parastacoidea</taxon>
        <taxon>Parastacidae</taxon>
        <taxon>Cherax</taxon>
    </lineage>
</organism>
<evidence type="ECO:0000256" key="2">
    <source>
        <dbReference type="PROSITE-ProRule" id="PRU00302"/>
    </source>
</evidence>
<keyword evidence="4" id="KW-0812">Transmembrane</keyword>
<keyword evidence="4" id="KW-0472">Membrane</keyword>
<evidence type="ECO:0000256" key="1">
    <source>
        <dbReference type="ARBA" id="ARBA00023157"/>
    </source>
</evidence>
<feature type="domain" description="Sushi" evidence="5">
    <location>
        <begin position="348"/>
        <end position="403"/>
    </location>
</feature>
<evidence type="ECO:0000256" key="3">
    <source>
        <dbReference type="SAM" id="MobiDB-lite"/>
    </source>
</evidence>
<name>A0AAW0W823_CHEQU</name>
<sequence length="619" mass="68760">MEAASGNLILTLKRCDVVCNIKGCWNRWPRMEATHHLCVCIGLVALMLVILSSALAEECIIPKLYPHFLSNDMQDVDKNLCYKCYHAPNSPKFQVKLHKIRLGGVSTMMIYIDGAQRHITQDCGTCDSHTNAKSETMNSIKDESKSDKSVCQECETLTNGTMVELYLRLSAQAHTASEGGNVCQNIADFNISLDMNSEKPDFEAPSDCDDGFLVSYPLSGDTCIINSTFIGTETYCLVPTCSDGIISSDETNEKIEHKFQPYTQSEACVWQLNTEQHKHVSLRFSQNIKPHITIFEESLMNPKWDVEWCPTYNNDFRMVTDADTVFIVYHSVTKLTKKGTLSITTQTDLCLLPPSLENGSVEFKRLQSGTVALYMCDKGFTLLGPIELHCKNGAWDEPPVCLHLHKDKLMSDAPMGSIESVDSVNVSVLTSENGSFLAASTSTDPQGKMPTLLFPEDDIMEDSIVEEESSVQESMTAAEAPIIEDVYMNKSLTNMDTQGNNSTDSLAINSTDFLGTDLNAGEEGGILARLFNFSLEDDMTLYIIIGTTGLTGLIIVLIISLIIYRKRYPVRLGLGRKFDTFQNPIYEKTVVRMPMQAEDTDVEGKKSDAEEMSDCTVLE</sequence>
<comment type="caution">
    <text evidence="6">The sequence shown here is derived from an EMBL/GenBank/DDBJ whole genome shotgun (WGS) entry which is preliminary data.</text>
</comment>
<dbReference type="InterPro" id="IPR000436">
    <property type="entry name" value="Sushi_SCR_CCP_dom"/>
</dbReference>
<dbReference type="SMART" id="SM00032">
    <property type="entry name" value="CCP"/>
    <property type="match status" value="1"/>
</dbReference>
<accession>A0AAW0W823</accession>
<dbReference type="EMBL" id="JARKIK010000081">
    <property type="protein sequence ID" value="KAK8725807.1"/>
    <property type="molecule type" value="Genomic_DNA"/>
</dbReference>
<dbReference type="Gene3D" id="2.10.70.10">
    <property type="entry name" value="Complement Module, domain 1"/>
    <property type="match status" value="1"/>
</dbReference>
<dbReference type="PROSITE" id="PS50923">
    <property type="entry name" value="SUSHI"/>
    <property type="match status" value="1"/>
</dbReference>
<dbReference type="AlphaFoldDB" id="A0AAW0W823"/>
<gene>
    <name evidence="6" type="ORF">OTU49_010494</name>
</gene>
<feature type="region of interest" description="Disordered" evidence="3">
    <location>
        <begin position="597"/>
        <end position="619"/>
    </location>
</feature>
<dbReference type="CDD" id="cd00033">
    <property type="entry name" value="CCP"/>
    <property type="match status" value="1"/>
</dbReference>
<evidence type="ECO:0000259" key="5">
    <source>
        <dbReference type="PROSITE" id="PS50923"/>
    </source>
</evidence>